<evidence type="ECO:0000313" key="3">
    <source>
        <dbReference type="Proteomes" id="UP000270678"/>
    </source>
</evidence>
<organism evidence="2 3">
    <name type="scientific">Paenibacillus lutimineralis</name>
    <dbReference type="NCBI Taxonomy" id="2707005"/>
    <lineage>
        <taxon>Bacteria</taxon>
        <taxon>Bacillati</taxon>
        <taxon>Bacillota</taxon>
        <taxon>Bacilli</taxon>
        <taxon>Bacillales</taxon>
        <taxon>Paenibacillaceae</taxon>
        <taxon>Paenibacillus</taxon>
    </lineage>
</organism>
<evidence type="ECO:0000313" key="2">
    <source>
        <dbReference type="EMBL" id="AZS14407.1"/>
    </source>
</evidence>
<dbReference type="KEGG" id="plut:EI981_08030"/>
<gene>
    <name evidence="2" type="ORF">EI981_08030</name>
</gene>
<feature type="compositionally biased region" description="Basic and acidic residues" evidence="1">
    <location>
        <begin position="77"/>
        <end position="91"/>
    </location>
</feature>
<feature type="region of interest" description="Disordered" evidence="1">
    <location>
        <begin position="70"/>
        <end position="91"/>
    </location>
</feature>
<dbReference type="RefSeq" id="WP_126997050.1">
    <property type="nucleotide sequence ID" value="NZ_CP034346.1"/>
</dbReference>
<protein>
    <submittedName>
        <fullName evidence="2">Uncharacterized protein</fullName>
    </submittedName>
</protein>
<evidence type="ECO:0000256" key="1">
    <source>
        <dbReference type="SAM" id="MobiDB-lite"/>
    </source>
</evidence>
<sequence>MKLRACHYDDNRDTSTVIDADGKTYRFNCSEIENVLVMHAAARNGSPFIFKTRHMHRRCQRNYDARRLNDALSGEANKVEDAVKPPKRKDG</sequence>
<dbReference type="EMBL" id="CP034346">
    <property type="protein sequence ID" value="AZS14407.1"/>
    <property type="molecule type" value="Genomic_DNA"/>
</dbReference>
<accession>A0A3Q9I7F1</accession>
<dbReference type="Proteomes" id="UP000270678">
    <property type="component" value="Chromosome"/>
</dbReference>
<reference evidence="3" key="1">
    <citation type="submission" date="2018-12" db="EMBL/GenBank/DDBJ databases">
        <title>Complete genome sequence of Paenibacillus sp. MBLB1234.</title>
        <authorList>
            <person name="Nam Y.-D."/>
            <person name="Kang J."/>
            <person name="Chung W.-H."/>
            <person name="Park Y.S."/>
        </authorList>
    </citation>
    <scope>NUCLEOTIDE SEQUENCE [LARGE SCALE GENOMIC DNA]</scope>
    <source>
        <strain evidence="3">MBLB1234</strain>
    </source>
</reference>
<dbReference type="OrthoDB" id="3034786at2"/>
<proteinExistence type="predicted"/>
<keyword evidence="3" id="KW-1185">Reference proteome</keyword>
<name>A0A3Q9I7F1_9BACL</name>
<dbReference type="AlphaFoldDB" id="A0A3Q9I7F1"/>